<evidence type="ECO:0000256" key="2">
    <source>
        <dbReference type="SAM" id="Phobius"/>
    </source>
</evidence>
<feature type="compositionally biased region" description="Low complexity" evidence="1">
    <location>
        <begin position="84"/>
        <end position="95"/>
    </location>
</feature>
<evidence type="ECO:0000313" key="3">
    <source>
        <dbReference type="EMBL" id="KAJ2900046.1"/>
    </source>
</evidence>
<feature type="transmembrane region" description="Helical" evidence="2">
    <location>
        <begin position="331"/>
        <end position="354"/>
    </location>
</feature>
<comment type="caution">
    <text evidence="3">The sequence shown here is derived from an EMBL/GenBank/DDBJ whole genome shotgun (WGS) entry which is preliminary data.</text>
</comment>
<keyword evidence="2" id="KW-1133">Transmembrane helix</keyword>
<feature type="compositionally biased region" description="Acidic residues" evidence="1">
    <location>
        <begin position="70"/>
        <end position="82"/>
    </location>
</feature>
<evidence type="ECO:0000313" key="4">
    <source>
        <dbReference type="Proteomes" id="UP001201980"/>
    </source>
</evidence>
<evidence type="ECO:0000256" key="1">
    <source>
        <dbReference type="SAM" id="MobiDB-lite"/>
    </source>
</evidence>
<keyword evidence="2" id="KW-0472">Membrane</keyword>
<feature type="region of interest" description="Disordered" evidence="1">
    <location>
        <begin position="70"/>
        <end position="100"/>
    </location>
</feature>
<keyword evidence="4" id="KW-1185">Reference proteome</keyword>
<name>A0AAD5RNP6_9PEZI</name>
<gene>
    <name evidence="3" type="ORF">MKZ38_002664</name>
</gene>
<organism evidence="3 4">
    <name type="scientific">Zalerion maritima</name>
    <dbReference type="NCBI Taxonomy" id="339359"/>
    <lineage>
        <taxon>Eukaryota</taxon>
        <taxon>Fungi</taxon>
        <taxon>Dikarya</taxon>
        <taxon>Ascomycota</taxon>
        <taxon>Pezizomycotina</taxon>
        <taxon>Sordariomycetes</taxon>
        <taxon>Lulworthiomycetidae</taxon>
        <taxon>Lulworthiales</taxon>
        <taxon>Lulworthiaceae</taxon>
        <taxon>Zalerion</taxon>
    </lineage>
</organism>
<keyword evidence="2" id="KW-0812">Transmembrane</keyword>
<dbReference type="AlphaFoldDB" id="A0AAD5RNP6"/>
<proteinExistence type="predicted"/>
<dbReference type="EMBL" id="JAKWBI020000180">
    <property type="protein sequence ID" value="KAJ2900046.1"/>
    <property type="molecule type" value="Genomic_DNA"/>
</dbReference>
<accession>A0AAD5RNP6</accession>
<reference evidence="3" key="1">
    <citation type="submission" date="2022-07" db="EMBL/GenBank/DDBJ databases">
        <title>Draft genome sequence of Zalerion maritima ATCC 34329, a (micro)plastics degrading marine fungus.</title>
        <authorList>
            <person name="Paco A."/>
            <person name="Goncalves M.F.M."/>
            <person name="Rocha-Santos T.A.P."/>
            <person name="Alves A."/>
        </authorList>
    </citation>
    <scope>NUCLEOTIDE SEQUENCE</scope>
    <source>
        <strain evidence="3">ATCC 34329</strain>
    </source>
</reference>
<dbReference type="Proteomes" id="UP001201980">
    <property type="component" value="Unassembled WGS sequence"/>
</dbReference>
<sequence>MPHSFTNPDLPSRPENFPGLRALHEVYGFPDRFFTERLNNTTYSFGTRMDGDYRFQFVWAHFLLRDVSEDDGGSAGSDDDEGGSQHSSDDASSSGPRNGENITWMRMAYILRWDTTTAPPHSTAASIDATAGLNCPHGTRDNPVTLLFFNAPASLKERLITIASGDEQSFRRILNNPFLLLTHVYESLYLKVDEVVWKARDEVVRLERHIDREAEPTAIEEGVSAVQLSRLYRLTQAVIYLREGAKAASLAAERVVGHYRTLGFLHPSQDANVLADLEHTADSLRATSLRLESLSARLGNIDRISYSLASLRDSKAGLRLSHVLRHDSARMALVSAIALLFLPTSSIASVVDAVTSGRGEDVGKKLLIVFVPSCPITVLIYLVYRRYRPKDV</sequence>
<protein>
    <submittedName>
        <fullName evidence="3">Uncharacterized protein</fullName>
    </submittedName>
</protein>
<feature type="transmembrane region" description="Helical" evidence="2">
    <location>
        <begin position="366"/>
        <end position="384"/>
    </location>
</feature>